<reference evidence="12 13" key="1">
    <citation type="submission" date="2019-03" db="EMBL/GenBank/DDBJ databases">
        <title>Single cell metagenomics reveals metabolic interactions within the superorganism composed of flagellate Streblomastix strix and complex community of Bacteroidetes bacteria on its surface.</title>
        <authorList>
            <person name="Treitli S.C."/>
            <person name="Kolisko M."/>
            <person name="Husnik F."/>
            <person name="Keeling P."/>
            <person name="Hampl V."/>
        </authorList>
    </citation>
    <scope>NUCLEOTIDE SEQUENCE [LARGE SCALE GENOMIC DNA]</scope>
    <source>
        <strain evidence="12">ST1C</strain>
    </source>
</reference>
<evidence type="ECO:0000259" key="10">
    <source>
        <dbReference type="PROSITE" id="PS50893"/>
    </source>
</evidence>
<dbReference type="GO" id="GO:0016020">
    <property type="term" value="C:membrane"/>
    <property type="evidence" value="ECO:0007669"/>
    <property type="project" value="UniProtKB-SubCell"/>
</dbReference>
<dbReference type="InterPro" id="IPR036640">
    <property type="entry name" value="ABC1_TM_sf"/>
</dbReference>
<evidence type="ECO:0000256" key="5">
    <source>
        <dbReference type="ARBA" id="ARBA00022840"/>
    </source>
</evidence>
<evidence type="ECO:0000256" key="4">
    <source>
        <dbReference type="ARBA" id="ARBA00022741"/>
    </source>
</evidence>
<evidence type="ECO:0000256" key="3">
    <source>
        <dbReference type="ARBA" id="ARBA00022692"/>
    </source>
</evidence>
<name>A0A5J4VVU7_9EUKA</name>
<feature type="compositionally biased region" description="Basic and acidic residues" evidence="8">
    <location>
        <begin position="550"/>
        <end position="562"/>
    </location>
</feature>
<dbReference type="PROSITE" id="PS50929">
    <property type="entry name" value="ABC_TM1F"/>
    <property type="match status" value="2"/>
</dbReference>
<dbReference type="PROSITE" id="PS00211">
    <property type="entry name" value="ABC_TRANSPORTER_1"/>
    <property type="match status" value="1"/>
</dbReference>
<dbReference type="GO" id="GO:0016887">
    <property type="term" value="F:ATP hydrolysis activity"/>
    <property type="evidence" value="ECO:0007669"/>
    <property type="project" value="InterPro"/>
</dbReference>
<dbReference type="SUPFAM" id="SSF90123">
    <property type="entry name" value="ABC transporter transmembrane region"/>
    <property type="match status" value="2"/>
</dbReference>
<evidence type="ECO:0000256" key="6">
    <source>
        <dbReference type="ARBA" id="ARBA00022989"/>
    </source>
</evidence>
<dbReference type="EMBL" id="SNRW01004706">
    <property type="protein sequence ID" value="KAA6386658.1"/>
    <property type="molecule type" value="Genomic_DNA"/>
</dbReference>
<keyword evidence="6 9" id="KW-1133">Transmembrane helix</keyword>
<feature type="region of interest" description="Disordered" evidence="8">
    <location>
        <begin position="547"/>
        <end position="572"/>
    </location>
</feature>
<dbReference type="PANTHER" id="PTHR24223">
    <property type="entry name" value="ATP-BINDING CASSETTE SUB-FAMILY C"/>
    <property type="match status" value="1"/>
</dbReference>
<evidence type="ECO:0000256" key="2">
    <source>
        <dbReference type="ARBA" id="ARBA00022448"/>
    </source>
</evidence>
<feature type="domain" description="ABC transmembrane type-1" evidence="11">
    <location>
        <begin position="1"/>
        <end position="117"/>
    </location>
</feature>
<evidence type="ECO:0000313" key="12">
    <source>
        <dbReference type="EMBL" id="KAA6386658.1"/>
    </source>
</evidence>
<feature type="transmembrane region" description="Helical" evidence="9">
    <location>
        <begin position="664"/>
        <end position="684"/>
    </location>
</feature>
<accession>A0A5J4VVU7</accession>
<dbReference type="AlphaFoldDB" id="A0A5J4VVU7"/>
<dbReference type="Gene3D" id="3.40.50.300">
    <property type="entry name" value="P-loop containing nucleotide triphosphate hydrolases"/>
    <property type="match status" value="1"/>
</dbReference>
<dbReference type="FunFam" id="3.40.50.300:FF:000997">
    <property type="entry name" value="Multidrug resistance-associated protein 1"/>
    <property type="match status" value="1"/>
</dbReference>
<dbReference type="GO" id="GO:0140359">
    <property type="term" value="F:ABC-type transporter activity"/>
    <property type="evidence" value="ECO:0007669"/>
    <property type="project" value="InterPro"/>
</dbReference>
<keyword evidence="2" id="KW-0813">Transport</keyword>
<feature type="transmembrane region" description="Helical" evidence="9">
    <location>
        <begin position="625"/>
        <end position="644"/>
    </location>
</feature>
<dbReference type="InterPro" id="IPR017871">
    <property type="entry name" value="ABC_transporter-like_CS"/>
</dbReference>
<comment type="subcellular location">
    <subcellularLocation>
        <location evidence="1">Membrane</location>
        <topology evidence="1">Multi-pass membrane protein</topology>
    </subcellularLocation>
</comment>
<dbReference type="InterPro" id="IPR050173">
    <property type="entry name" value="ABC_transporter_C-like"/>
</dbReference>
<feature type="non-terminal residue" evidence="12">
    <location>
        <position position="744"/>
    </location>
</feature>
<dbReference type="Gene3D" id="1.20.1560.10">
    <property type="entry name" value="ABC transporter type 1, transmembrane domain"/>
    <property type="match status" value="3"/>
</dbReference>
<evidence type="ECO:0000259" key="11">
    <source>
        <dbReference type="PROSITE" id="PS50929"/>
    </source>
</evidence>
<feature type="domain" description="ABC transporter" evidence="10">
    <location>
        <begin position="297"/>
        <end position="544"/>
    </location>
</feature>
<organism evidence="12 13">
    <name type="scientific">Streblomastix strix</name>
    <dbReference type="NCBI Taxonomy" id="222440"/>
    <lineage>
        <taxon>Eukaryota</taxon>
        <taxon>Metamonada</taxon>
        <taxon>Preaxostyla</taxon>
        <taxon>Oxymonadida</taxon>
        <taxon>Streblomastigidae</taxon>
        <taxon>Streblomastix</taxon>
    </lineage>
</organism>
<evidence type="ECO:0000313" key="13">
    <source>
        <dbReference type="Proteomes" id="UP000324800"/>
    </source>
</evidence>
<keyword evidence="5" id="KW-0067">ATP-binding</keyword>
<feature type="domain" description="ABC transmembrane type-1" evidence="11">
    <location>
        <begin position="623"/>
        <end position="744"/>
    </location>
</feature>
<dbReference type="PROSITE" id="PS50893">
    <property type="entry name" value="ABC_TRANSPORTER_2"/>
    <property type="match status" value="1"/>
</dbReference>
<evidence type="ECO:0000256" key="8">
    <source>
        <dbReference type="SAM" id="MobiDB-lite"/>
    </source>
</evidence>
<dbReference type="InterPro" id="IPR011527">
    <property type="entry name" value="ABC1_TM_dom"/>
</dbReference>
<evidence type="ECO:0000256" key="9">
    <source>
        <dbReference type="SAM" id="Phobius"/>
    </source>
</evidence>
<comment type="caution">
    <text evidence="12">The sequence shown here is derived from an EMBL/GenBank/DDBJ whole genome shotgun (WGS) entry which is preliminary data.</text>
</comment>
<protein>
    <submittedName>
        <fullName evidence="12">Putative ABC transporter</fullName>
    </submittedName>
</protein>
<proteinExistence type="predicted"/>
<dbReference type="InterPro" id="IPR003593">
    <property type="entry name" value="AAA+_ATPase"/>
</dbReference>
<dbReference type="Pfam" id="PF00664">
    <property type="entry name" value="ABC_membrane"/>
    <property type="match status" value="2"/>
</dbReference>
<dbReference type="SMART" id="SM00382">
    <property type="entry name" value="AAA"/>
    <property type="match status" value="1"/>
</dbReference>
<keyword evidence="4" id="KW-0547">Nucleotide-binding</keyword>
<dbReference type="CDD" id="cd03250">
    <property type="entry name" value="ABCC_MRP_domain1"/>
    <property type="match status" value="1"/>
</dbReference>
<dbReference type="OrthoDB" id="6500128at2759"/>
<dbReference type="Pfam" id="PF00005">
    <property type="entry name" value="ABC_tran"/>
    <property type="match status" value="1"/>
</dbReference>
<dbReference type="SUPFAM" id="SSF52540">
    <property type="entry name" value="P-loop containing nucleoside triphosphate hydrolases"/>
    <property type="match status" value="1"/>
</dbReference>
<sequence>MVQPVLMKEIMNQTIIKASIPELTKFPYASVIILILSPVLRAFFDSLACRFVVHFTSNIRSALAGLIYKKVLSLNITSQSNINAGRLISFISADLNQIGISLPYVFQIFLVPVQIFVPFGFIINETLLGMRAVKLSGLEKIFIEHIEAARKMQLNDIFFQTFWIQMMISTMRVTPSFVNSATIATYIFSKNIPQSLFAVEVQPTSLFLIMESFPFSFLAFQMQDLGAVITSMIRIRDFLILPELVKTDKKLPTNSDLAVEITNCSFGWGDPPEIPMTSEEREELELEQAKRKQQIMEQKEKIDQNLQQTNFLENISTQSVNQGSLTMVIGSVGSGKSSLGSVLIGDIELMNNEEQVEQNIKQNNEQKYSKLQSEQTKGEVRIDGSIAYCPQTAWINNNTVRGNITFGSKFSKKKYNDVVRVCALEPDFQALAAGDMTAIGEKGVNLSGGQKARIQLARAVYSDRDIYILDDPLSAVDAHVGKILFEECINGRLKGKTRLLITNQLQYIDQADNIILLRDKQIFAQGSTENLKNNGISFEEFIIKGSQQSGKEDKSGFKDNKQQRSTINNDDKEDKLIEDEKDQIKKEQEENVAKKILTEEEQDTGAVTWGSYFDYLFTLVPKWAIFFYLFSLAIVEVVTSFESWWIGVIGIETRYPTMSYNWKIVIYVLIGVAILLLNYVFVLVQSFSNKRSCKIIHNDLLNHVMKAPNSFFETTPLGRIVNRFSGDIVSNDQQLLMIYNWVIS</sequence>
<dbReference type="Proteomes" id="UP000324800">
    <property type="component" value="Unassembled WGS sequence"/>
</dbReference>
<dbReference type="InterPro" id="IPR027417">
    <property type="entry name" value="P-loop_NTPase"/>
</dbReference>
<dbReference type="InterPro" id="IPR003439">
    <property type="entry name" value="ABC_transporter-like_ATP-bd"/>
</dbReference>
<gene>
    <name evidence="12" type="ORF">EZS28_017816</name>
</gene>
<keyword evidence="3 9" id="KW-0812">Transmembrane</keyword>
<evidence type="ECO:0000256" key="1">
    <source>
        <dbReference type="ARBA" id="ARBA00004141"/>
    </source>
</evidence>
<evidence type="ECO:0000256" key="7">
    <source>
        <dbReference type="ARBA" id="ARBA00023136"/>
    </source>
</evidence>
<dbReference type="GO" id="GO:0005524">
    <property type="term" value="F:ATP binding"/>
    <property type="evidence" value="ECO:0007669"/>
    <property type="project" value="UniProtKB-KW"/>
</dbReference>
<keyword evidence="7 9" id="KW-0472">Membrane</keyword>